<sequence length="239" mass="26102">MISKATKILLVLALNLFALSSQATVIQFDADELPTESVVPILDSNMAVKNKAIPLAGRLEVGLFTASVIDEMFFNNSLWGFEAFYSFSEDKAWGLKYADRMSGLSSYSDQFQSTSAKPSFSKAPAPSSILTASYRWTFLYGKMSLSKSMVLPTMFATEVDAGANKVGGQSLPYTSFGITHKLFFKKHVGVGLSYRLLLYQTLDPVSVDLGSAAPTPSESDFSKKIQLSQSLDIALSYLF</sequence>
<dbReference type="Proteomes" id="UP001152321">
    <property type="component" value="Unassembled WGS sequence"/>
</dbReference>
<name>A0ABT6DHB6_9BACT</name>
<proteinExistence type="predicted"/>
<feature type="chain" id="PRO_5047060598" evidence="1">
    <location>
        <begin position="24"/>
        <end position="239"/>
    </location>
</feature>
<reference evidence="2" key="1">
    <citation type="submission" date="2022-08" db="EMBL/GenBank/DDBJ databases">
        <title>Novel Bdellovibrio Species Isolated from Svalbard: Designation Bdellovibrio svalbardensis.</title>
        <authorList>
            <person name="Mitchell R.J."/>
            <person name="Choi S.Y."/>
        </authorList>
    </citation>
    <scope>NUCLEOTIDE SEQUENCE</scope>
    <source>
        <strain evidence="2">PAP01</strain>
    </source>
</reference>
<dbReference type="RefSeq" id="WP_277577119.1">
    <property type="nucleotide sequence ID" value="NZ_JANRMI010000001.1"/>
</dbReference>
<comment type="caution">
    <text evidence="2">The sequence shown here is derived from an EMBL/GenBank/DDBJ whole genome shotgun (WGS) entry which is preliminary data.</text>
</comment>
<organism evidence="2 3">
    <name type="scientific">Bdellovibrio svalbardensis</name>
    <dbReference type="NCBI Taxonomy" id="2972972"/>
    <lineage>
        <taxon>Bacteria</taxon>
        <taxon>Pseudomonadati</taxon>
        <taxon>Bdellovibrionota</taxon>
        <taxon>Bdellovibrionia</taxon>
        <taxon>Bdellovibrionales</taxon>
        <taxon>Pseudobdellovibrionaceae</taxon>
        <taxon>Bdellovibrio</taxon>
    </lineage>
</organism>
<evidence type="ECO:0000313" key="2">
    <source>
        <dbReference type="EMBL" id="MDG0815645.1"/>
    </source>
</evidence>
<dbReference type="NCBIfam" id="TIGR04565">
    <property type="entry name" value="OMP_myx_plus"/>
    <property type="match status" value="1"/>
</dbReference>
<gene>
    <name evidence="2" type="ORF">NWE73_04660</name>
</gene>
<dbReference type="InterPro" id="IPR030820">
    <property type="entry name" value="OMP_myx_plus_Proteobacteria"/>
</dbReference>
<accession>A0ABT6DHB6</accession>
<evidence type="ECO:0000313" key="3">
    <source>
        <dbReference type="Proteomes" id="UP001152321"/>
    </source>
</evidence>
<feature type="signal peptide" evidence="1">
    <location>
        <begin position="1"/>
        <end position="23"/>
    </location>
</feature>
<dbReference type="EMBL" id="JANRMI010000001">
    <property type="protein sequence ID" value="MDG0815645.1"/>
    <property type="molecule type" value="Genomic_DNA"/>
</dbReference>
<keyword evidence="3" id="KW-1185">Reference proteome</keyword>
<keyword evidence="1" id="KW-0732">Signal</keyword>
<evidence type="ECO:0000256" key="1">
    <source>
        <dbReference type="SAM" id="SignalP"/>
    </source>
</evidence>
<protein>
    <submittedName>
        <fullName evidence="2">Outer membrane beta-barrel domain-containing protein</fullName>
    </submittedName>
</protein>